<keyword evidence="5 9" id="KW-0378">Hydrolase</keyword>
<dbReference type="PROSITE" id="PS01293">
    <property type="entry name" value="NUDIX_COA"/>
    <property type="match status" value="1"/>
</dbReference>
<dbReference type="PANTHER" id="PTHR12992:SF11">
    <property type="entry name" value="MITOCHONDRIAL COENZYME A DIPHOSPHATASE NUDT8"/>
    <property type="match status" value="1"/>
</dbReference>
<keyword evidence="4" id="KW-0479">Metal-binding</keyword>
<dbReference type="GO" id="GO:0009132">
    <property type="term" value="P:nucleoside diphosphate metabolic process"/>
    <property type="evidence" value="ECO:0007669"/>
    <property type="project" value="InterPro"/>
</dbReference>
<comment type="cofactor">
    <cofactor evidence="2">
        <name>Mg(2+)</name>
        <dbReference type="ChEBI" id="CHEBI:18420"/>
    </cofactor>
</comment>
<dbReference type="GO" id="GO:0010945">
    <property type="term" value="F:coenzyme A diphosphatase activity"/>
    <property type="evidence" value="ECO:0007669"/>
    <property type="project" value="InterPro"/>
</dbReference>
<comment type="similarity">
    <text evidence="3">Belongs to the Nudix hydrolase family. PCD1 subfamily.</text>
</comment>
<keyword evidence="7" id="KW-0464">Manganese</keyword>
<dbReference type="CDD" id="cd03426">
    <property type="entry name" value="NUDIX_CoAse_Nudt7"/>
    <property type="match status" value="1"/>
</dbReference>
<evidence type="ECO:0000313" key="9">
    <source>
        <dbReference type="EMBL" id="VAW39228.1"/>
    </source>
</evidence>
<evidence type="ECO:0000256" key="7">
    <source>
        <dbReference type="ARBA" id="ARBA00023211"/>
    </source>
</evidence>
<evidence type="ECO:0000259" key="8">
    <source>
        <dbReference type="PROSITE" id="PS51462"/>
    </source>
</evidence>
<dbReference type="GO" id="GO:0030145">
    <property type="term" value="F:manganese ion binding"/>
    <property type="evidence" value="ECO:0007669"/>
    <property type="project" value="InterPro"/>
</dbReference>
<evidence type="ECO:0000256" key="3">
    <source>
        <dbReference type="ARBA" id="ARBA00006506"/>
    </source>
</evidence>
<dbReference type="AlphaFoldDB" id="A0A3B0V6L5"/>
<dbReference type="InterPro" id="IPR015797">
    <property type="entry name" value="NUDIX_hydrolase-like_dom_sf"/>
</dbReference>
<dbReference type="InterPro" id="IPR045121">
    <property type="entry name" value="CoAse"/>
</dbReference>
<organism evidence="9">
    <name type="scientific">hydrothermal vent metagenome</name>
    <dbReference type="NCBI Taxonomy" id="652676"/>
    <lineage>
        <taxon>unclassified sequences</taxon>
        <taxon>metagenomes</taxon>
        <taxon>ecological metagenomes</taxon>
    </lineage>
</organism>
<keyword evidence="6" id="KW-0460">Magnesium</keyword>
<evidence type="ECO:0000256" key="2">
    <source>
        <dbReference type="ARBA" id="ARBA00001946"/>
    </source>
</evidence>
<evidence type="ECO:0000256" key="4">
    <source>
        <dbReference type="ARBA" id="ARBA00022723"/>
    </source>
</evidence>
<dbReference type="Pfam" id="PF00293">
    <property type="entry name" value="NUDIX"/>
    <property type="match status" value="1"/>
</dbReference>
<evidence type="ECO:0000256" key="1">
    <source>
        <dbReference type="ARBA" id="ARBA00001936"/>
    </source>
</evidence>
<dbReference type="InterPro" id="IPR000059">
    <property type="entry name" value="NUDIX_hydrolase_NudL_CS"/>
</dbReference>
<proteinExistence type="inferred from homology"/>
<accession>A0A3B0V6L5</accession>
<gene>
    <name evidence="9" type="ORF">MNBD_GAMMA01-589</name>
</gene>
<feature type="domain" description="Nudix hydrolase" evidence="8">
    <location>
        <begin position="36"/>
        <end position="177"/>
    </location>
</feature>
<protein>
    <submittedName>
        <fullName evidence="9">Uncharacterized Nudix hydrolase NudL</fullName>
    </submittedName>
</protein>
<dbReference type="GO" id="GO:0000287">
    <property type="term" value="F:magnesium ion binding"/>
    <property type="evidence" value="ECO:0007669"/>
    <property type="project" value="InterPro"/>
</dbReference>
<reference evidence="9" key="1">
    <citation type="submission" date="2018-06" db="EMBL/GenBank/DDBJ databases">
        <authorList>
            <person name="Zhirakovskaya E."/>
        </authorList>
    </citation>
    <scope>NUCLEOTIDE SEQUENCE</scope>
</reference>
<evidence type="ECO:0000256" key="6">
    <source>
        <dbReference type="ARBA" id="ARBA00022842"/>
    </source>
</evidence>
<dbReference type="EMBL" id="UOEW01000222">
    <property type="protein sequence ID" value="VAW39228.1"/>
    <property type="molecule type" value="Genomic_DNA"/>
</dbReference>
<evidence type="ECO:0000256" key="5">
    <source>
        <dbReference type="ARBA" id="ARBA00022801"/>
    </source>
</evidence>
<name>A0A3B0V6L5_9ZZZZ</name>
<comment type="cofactor">
    <cofactor evidence="1">
        <name>Mn(2+)</name>
        <dbReference type="ChEBI" id="CHEBI:29035"/>
    </cofactor>
</comment>
<sequence length="200" mass="23000">MLDYKNKDQLYLNLKSVLKTELLPTDIWQASGHNTARPAAILVPLFWQNEEIHILLTKRAAHLKHHSGQVSFPGGRFDKTDITIRQAAIRETEEEIGITGEFIDVVGYLDDLETNSGFYVTPFVAILKDGFKIITNKQEVSEVFSVPISFFTDANNYRLQPAVYKGEKVKYYVYQHEKYTIWGFTAEIIMKLVNKLNIKI</sequence>
<dbReference type="PROSITE" id="PS51462">
    <property type="entry name" value="NUDIX"/>
    <property type="match status" value="1"/>
</dbReference>
<dbReference type="Gene3D" id="3.90.79.10">
    <property type="entry name" value="Nucleoside Triphosphate Pyrophosphohydrolase"/>
    <property type="match status" value="1"/>
</dbReference>
<dbReference type="InterPro" id="IPR000086">
    <property type="entry name" value="NUDIX_hydrolase_dom"/>
</dbReference>
<dbReference type="SUPFAM" id="SSF55811">
    <property type="entry name" value="Nudix"/>
    <property type="match status" value="1"/>
</dbReference>
<dbReference type="PANTHER" id="PTHR12992">
    <property type="entry name" value="NUDIX HYDROLASE"/>
    <property type="match status" value="1"/>
</dbReference>
<dbReference type="NCBIfam" id="NF007980">
    <property type="entry name" value="PRK10707.1"/>
    <property type="match status" value="1"/>
</dbReference>